<feature type="domain" description="DUF4190" evidence="2">
    <location>
        <begin position="22"/>
        <end position="83"/>
    </location>
</feature>
<keyword evidence="1" id="KW-0472">Membrane</keyword>
<evidence type="ECO:0000256" key="1">
    <source>
        <dbReference type="SAM" id="Phobius"/>
    </source>
</evidence>
<keyword evidence="1" id="KW-0812">Transmembrane</keyword>
<organism evidence="3 4">
    <name type="scientific">Janibacter limosus</name>
    <dbReference type="NCBI Taxonomy" id="53458"/>
    <lineage>
        <taxon>Bacteria</taxon>
        <taxon>Bacillati</taxon>
        <taxon>Actinomycetota</taxon>
        <taxon>Actinomycetes</taxon>
        <taxon>Micrococcales</taxon>
        <taxon>Intrasporangiaceae</taxon>
        <taxon>Janibacter</taxon>
    </lineage>
</organism>
<dbReference type="AlphaFoldDB" id="A0A4P6MT17"/>
<proteinExistence type="predicted"/>
<keyword evidence="4" id="KW-1185">Reference proteome</keyword>
<protein>
    <submittedName>
        <fullName evidence="3">DUF4190 domain-containing protein</fullName>
    </submittedName>
</protein>
<name>A0A4P6MT17_9MICO</name>
<accession>A0A4P6MT17</accession>
<dbReference type="OrthoDB" id="3733716at2"/>
<dbReference type="InterPro" id="IPR025241">
    <property type="entry name" value="DUF4190"/>
</dbReference>
<evidence type="ECO:0000313" key="4">
    <source>
        <dbReference type="Proteomes" id="UP000290408"/>
    </source>
</evidence>
<evidence type="ECO:0000313" key="3">
    <source>
        <dbReference type="EMBL" id="QBF46016.1"/>
    </source>
</evidence>
<dbReference type="Proteomes" id="UP000290408">
    <property type="component" value="Chromosome"/>
</dbReference>
<dbReference type="EMBL" id="CP036164">
    <property type="protein sequence ID" value="QBF46016.1"/>
    <property type="molecule type" value="Genomic_DNA"/>
</dbReference>
<feature type="transmembrane region" description="Helical" evidence="1">
    <location>
        <begin position="73"/>
        <end position="102"/>
    </location>
</feature>
<sequence length="108" mass="11159">MTHPPQLPPPSPFPTQLSHGGATAALVLGIVGLTLVPGLGIVAWVLGAKALQEIDANPLAGYTNREHAKVGKILGIVGTVYFIGLILLVCCYFGVMILAFAATSSSTY</sequence>
<reference evidence="3 4" key="1">
    <citation type="submission" date="2019-02" db="EMBL/GenBank/DDBJ databases">
        <title>Genomic data mining of an Antarctic deep-sea actinobacterium, Janibacterlimosus P3-3-X1.</title>
        <authorList>
            <person name="Liao L."/>
            <person name="Chen B."/>
        </authorList>
    </citation>
    <scope>NUCLEOTIDE SEQUENCE [LARGE SCALE GENOMIC DNA]</scope>
    <source>
        <strain evidence="3 4">P3-3-X1</strain>
    </source>
</reference>
<dbReference type="RefSeq" id="WP_130629245.1">
    <property type="nucleotide sequence ID" value="NZ_CP036164.1"/>
</dbReference>
<evidence type="ECO:0000259" key="2">
    <source>
        <dbReference type="Pfam" id="PF13828"/>
    </source>
</evidence>
<dbReference type="KEGG" id="jli:EXU32_06965"/>
<gene>
    <name evidence="3" type="ORF">EXU32_06965</name>
</gene>
<dbReference type="STRING" id="1216970.GCA_001570985_00254"/>
<keyword evidence="1" id="KW-1133">Transmembrane helix</keyword>
<dbReference type="Pfam" id="PF13828">
    <property type="entry name" value="DUF4190"/>
    <property type="match status" value="1"/>
</dbReference>
<feature type="transmembrane region" description="Helical" evidence="1">
    <location>
        <begin position="20"/>
        <end position="46"/>
    </location>
</feature>